<keyword evidence="3 6" id="KW-0812">Transmembrane</keyword>
<evidence type="ECO:0000256" key="3">
    <source>
        <dbReference type="ARBA" id="ARBA00022692"/>
    </source>
</evidence>
<feature type="transmembrane region" description="Helical" evidence="6">
    <location>
        <begin position="296"/>
        <end position="329"/>
    </location>
</feature>
<evidence type="ECO:0000256" key="2">
    <source>
        <dbReference type="ARBA" id="ARBA00009773"/>
    </source>
</evidence>
<comment type="caution">
    <text evidence="8">The sequence shown here is derived from an EMBL/GenBank/DDBJ whole genome shotgun (WGS) entry which is preliminary data.</text>
</comment>
<evidence type="ECO:0000313" key="7">
    <source>
        <dbReference type="EMBL" id="GEK36245.1"/>
    </source>
</evidence>
<protein>
    <submittedName>
        <fullName evidence="8">AI-2E family transporter</fullName>
    </submittedName>
</protein>
<dbReference type="PATRIC" id="fig|417368.6.peg.1141"/>
<evidence type="ECO:0000256" key="6">
    <source>
        <dbReference type="SAM" id="Phobius"/>
    </source>
</evidence>
<feature type="transmembrane region" description="Helical" evidence="6">
    <location>
        <begin position="20"/>
        <end position="47"/>
    </location>
</feature>
<comment type="similarity">
    <text evidence="2">Belongs to the autoinducer-2 exporter (AI-2E) (TC 2.A.86) family.</text>
</comment>
<evidence type="ECO:0000313" key="8">
    <source>
        <dbReference type="EMBL" id="OAQ56402.1"/>
    </source>
</evidence>
<feature type="transmembrane region" description="Helical" evidence="6">
    <location>
        <begin position="265"/>
        <end position="284"/>
    </location>
</feature>
<dbReference type="GO" id="GO:0055085">
    <property type="term" value="P:transmembrane transport"/>
    <property type="evidence" value="ECO:0007669"/>
    <property type="project" value="TreeGrafter"/>
</dbReference>
<feature type="transmembrane region" description="Helical" evidence="6">
    <location>
        <begin position="59"/>
        <end position="80"/>
    </location>
</feature>
<evidence type="ECO:0000313" key="10">
    <source>
        <dbReference type="Proteomes" id="UP000321361"/>
    </source>
</evidence>
<dbReference type="GO" id="GO:0016020">
    <property type="term" value="C:membrane"/>
    <property type="evidence" value="ECO:0007669"/>
    <property type="project" value="UniProtKB-SubCell"/>
</dbReference>
<dbReference type="RefSeq" id="WP_067482039.1">
    <property type="nucleotide sequence ID" value="NZ_BJUG01000002.1"/>
</dbReference>
<dbReference type="KEGG" id="eth:CK496_06455"/>
<reference evidence="8 9" key="1">
    <citation type="submission" date="2016-04" db="EMBL/GenBank/DDBJ databases">
        <title>Draft genome of an Enterococcus thailandicus strain isolated from bovine feces.</title>
        <authorList>
            <person name="Beukers A.G."/>
            <person name="Zaheer R."/>
            <person name="Goji N."/>
            <person name="Cook S.R."/>
            <person name="Amoako K."/>
            <person name="Chaves A.V."/>
            <person name="Ward M.P."/>
            <person name="Mcallister T.A."/>
        </authorList>
    </citation>
    <scope>NUCLEOTIDE SEQUENCE [LARGE SCALE GENOMIC DNA]</scope>
    <source>
        <strain evidence="8 9">F0711D 46</strain>
    </source>
</reference>
<evidence type="ECO:0000256" key="1">
    <source>
        <dbReference type="ARBA" id="ARBA00004141"/>
    </source>
</evidence>
<feature type="transmembrane region" description="Helical" evidence="6">
    <location>
        <begin position="205"/>
        <end position="224"/>
    </location>
</feature>
<comment type="subcellular location">
    <subcellularLocation>
        <location evidence="1">Membrane</location>
        <topology evidence="1">Multi-pass membrane protein</topology>
    </subcellularLocation>
</comment>
<sequence>MSFYQRFLANEKIRRLTVLLSVILLLFLSKAMITTVLLTFIFTYLMIHLVQIIQRFVKIPTAALTVVIYSIVVYMIYLALTKYIPILIHQTFDMVGSVIHFYEQQPKDDNPLLTYVHNYIERNDFFEQVQNSASIAIGYLQDLGKLAVAFAMSFILSFFFMIEKKKTVLFSRLFLKSEFAWFFQDIYYFADKFVNTFGLVLEAQFVIAVLNTVITTIALAAFGFTQLPSLAIMIFILSLIPVAGVIISCIPLSFIAYSQGGIRDVVYILITILIVHLIESYVLNPKLMSSKTELPIFYTFIVLLVSERLFGVWGLIVGIPIFTFFLDILKVKEIPLHLKKEQQEVIKKE</sequence>
<dbReference type="OrthoDB" id="9772136at2"/>
<accession>A0A179ETB5</accession>
<dbReference type="EMBL" id="LWMN01000010">
    <property type="protein sequence ID" value="OAQ56402.1"/>
    <property type="molecule type" value="Genomic_DNA"/>
</dbReference>
<reference evidence="7 10" key="2">
    <citation type="submission" date="2019-07" db="EMBL/GenBank/DDBJ databases">
        <title>Whole genome shotgun sequence of Enterococcus thailandicus NBRC 101867.</title>
        <authorList>
            <person name="Hosoyama A."/>
            <person name="Uohara A."/>
            <person name="Ohji S."/>
            <person name="Ichikawa N."/>
        </authorList>
    </citation>
    <scope>NUCLEOTIDE SEQUENCE [LARGE SCALE GENOMIC DNA]</scope>
    <source>
        <strain evidence="7 10">NBRC 101867</strain>
    </source>
</reference>
<dbReference type="Proteomes" id="UP000078516">
    <property type="component" value="Unassembled WGS sequence"/>
</dbReference>
<evidence type="ECO:0000313" key="9">
    <source>
        <dbReference type="Proteomes" id="UP000078516"/>
    </source>
</evidence>
<feature type="transmembrane region" description="Helical" evidence="6">
    <location>
        <begin position="230"/>
        <end position="253"/>
    </location>
</feature>
<feature type="transmembrane region" description="Helical" evidence="6">
    <location>
        <begin position="143"/>
        <end position="162"/>
    </location>
</feature>
<keyword evidence="5 6" id="KW-0472">Membrane</keyword>
<organism evidence="8 9">
    <name type="scientific">Enterococcus thailandicus</name>
    <dbReference type="NCBI Taxonomy" id="417368"/>
    <lineage>
        <taxon>Bacteria</taxon>
        <taxon>Bacillati</taxon>
        <taxon>Bacillota</taxon>
        <taxon>Bacilli</taxon>
        <taxon>Lactobacillales</taxon>
        <taxon>Enterococcaceae</taxon>
        <taxon>Enterococcus</taxon>
    </lineage>
</organism>
<dbReference type="InterPro" id="IPR002549">
    <property type="entry name" value="AI-2E-like"/>
</dbReference>
<dbReference type="AlphaFoldDB" id="A0A179ETB5"/>
<dbReference type="Pfam" id="PF01594">
    <property type="entry name" value="AI-2E_transport"/>
    <property type="match status" value="1"/>
</dbReference>
<name>A0A179ETB5_ENTTH</name>
<proteinExistence type="inferred from homology"/>
<dbReference type="PANTHER" id="PTHR21716:SF62">
    <property type="entry name" value="TRANSPORT PROTEIN YDBI-RELATED"/>
    <property type="match status" value="1"/>
</dbReference>
<dbReference type="Proteomes" id="UP000321361">
    <property type="component" value="Unassembled WGS sequence"/>
</dbReference>
<evidence type="ECO:0000256" key="4">
    <source>
        <dbReference type="ARBA" id="ARBA00022989"/>
    </source>
</evidence>
<dbReference type="PANTHER" id="PTHR21716">
    <property type="entry name" value="TRANSMEMBRANE PROTEIN"/>
    <property type="match status" value="1"/>
</dbReference>
<dbReference type="EMBL" id="BJUG01000002">
    <property type="protein sequence ID" value="GEK36245.1"/>
    <property type="molecule type" value="Genomic_DNA"/>
</dbReference>
<dbReference type="GeneID" id="77487279"/>
<keyword evidence="4 6" id="KW-1133">Transmembrane helix</keyword>
<evidence type="ECO:0000256" key="5">
    <source>
        <dbReference type="ARBA" id="ARBA00023136"/>
    </source>
</evidence>
<keyword evidence="9" id="KW-1185">Reference proteome</keyword>
<gene>
    <name evidence="8" type="ORF">A6E74_03050</name>
    <name evidence="7" type="ORF">ETH01_05320</name>
</gene>